<proteinExistence type="predicted"/>
<keyword evidence="3" id="KW-1185">Reference proteome</keyword>
<organism evidence="2 3">
    <name type="scientific">Pararge aegeria aegeria</name>
    <dbReference type="NCBI Taxonomy" id="348720"/>
    <lineage>
        <taxon>Eukaryota</taxon>
        <taxon>Metazoa</taxon>
        <taxon>Ecdysozoa</taxon>
        <taxon>Arthropoda</taxon>
        <taxon>Hexapoda</taxon>
        <taxon>Insecta</taxon>
        <taxon>Pterygota</taxon>
        <taxon>Neoptera</taxon>
        <taxon>Endopterygota</taxon>
        <taxon>Lepidoptera</taxon>
        <taxon>Glossata</taxon>
        <taxon>Ditrysia</taxon>
        <taxon>Papilionoidea</taxon>
        <taxon>Nymphalidae</taxon>
        <taxon>Satyrinae</taxon>
        <taxon>Satyrini</taxon>
        <taxon>Parargina</taxon>
        <taxon>Pararge</taxon>
    </lineage>
</organism>
<feature type="region of interest" description="Disordered" evidence="1">
    <location>
        <begin position="1"/>
        <end position="23"/>
    </location>
</feature>
<protein>
    <submittedName>
        <fullName evidence="2">Jg2198 protein</fullName>
    </submittedName>
</protein>
<dbReference type="AlphaFoldDB" id="A0A8S4QLV6"/>
<gene>
    <name evidence="2" type="primary">jg2198</name>
    <name evidence="2" type="ORF">PAEG_LOCUS4138</name>
</gene>
<evidence type="ECO:0000256" key="1">
    <source>
        <dbReference type="SAM" id="MobiDB-lite"/>
    </source>
</evidence>
<accession>A0A8S4QLV6</accession>
<name>A0A8S4QLV6_9NEOP</name>
<evidence type="ECO:0000313" key="2">
    <source>
        <dbReference type="EMBL" id="CAH2216069.1"/>
    </source>
</evidence>
<sequence length="94" mass="10794">MTGDSGDFRGWPCDVDRRPQPGQTARIARVEKVSQWSHWQAEDADIHCRICYHGAVYGKLDSNLKLDIFRPLHSSSSVILKSRRVKSIEEQNKK</sequence>
<comment type="caution">
    <text evidence="2">The sequence shown here is derived from an EMBL/GenBank/DDBJ whole genome shotgun (WGS) entry which is preliminary data.</text>
</comment>
<dbReference type="EMBL" id="CAKXAJ010013889">
    <property type="protein sequence ID" value="CAH2216069.1"/>
    <property type="molecule type" value="Genomic_DNA"/>
</dbReference>
<reference evidence="2" key="1">
    <citation type="submission" date="2022-03" db="EMBL/GenBank/DDBJ databases">
        <authorList>
            <person name="Lindestad O."/>
        </authorList>
    </citation>
    <scope>NUCLEOTIDE SEQUENCE</scope>
</reference>
<evidence type="ECO:0000313" key="3">
    <source>
        <dbReference type="Proteomes" id="UP000838756"/>
    </source>
</evidence>
<dbReference type="Proteomes" id="UP000838756">
    <property type="component" value="Unassembled WGS sequence"/>
</dbReference>